<organism evidence="1 2">
    <name type="scientific">Acropora cervicornis</name>
    <name type="common">Staghorn coral</name>
    <dbReference type="NCBI Taxonomy" id="6130"/>
    <lineage>
        <taxon>Eukaryota</taxon>
        <taxon>Metazoa</taxon>
        <taxon>Cnidaria</taxon>
        <taxon>Anthozoa</taxon>
        <taxon>Hexacorallia</taxon>
        <taxon>Scleractinia</taxon>
        <taxon>Astrocoeniina</taxon>
        <taxon>Acroporidae</taxon>
        <taxon>Acropora</taxon>
    </lineage>
</organism>
<dbReference type="AlphaFoldDB" id="A0AAD9QWJ9"/>
<proteinExistence type="predicted"/>
<sequence length="96" mass="11354">MKYRSLYGVRYYSNVGVAWKFRAKPSSNKNLWSVLAPAFPTTEFELNIFFVIELTNRYAKQKSEITEHYRSLSRCSFTLHVTFSQPDKIRSQVTNY</sequence>
<dbReference type="Proteomes" id="UP001249851">
    <property type="component" value="Unassembled WGS sequence"/>
</dbReference>
<dbReference type="EMBL" id="JARQWQ010000011">
    <property type="protein sequence ID" value="KAK2568719.1"/>
    <property type="molecule type" value="Genomic_DNA"/>
</dbReference>
<comment type="caution">
    <text evidence="1">The sequence shown here is derived from an EMBL/GenBank/DDBJ whole genome shotgun (WGS) entry which is preliminary data.</text>
</comment>
<reference evidence="1" key="1">
    <citation type="journal article" date="2023" name="G3 (Bethesda)">
        <title>Whole genome assembly and annotation of the endangered Caribbean coral Acropora cervicornis.</title>
        <authorList>
            <person name="Selwyn J.D."/>
            <person name="Vollmer S.V."/>
        </authorList>
    </citation>
    <scope>NUCLEOTIDE SEQUENCE</scope>
    <source>
        <strain evidence="1">K2</strain>
    </source>
</reference>
<keyword evidence="2" id="KW-1185">Reference proteome</keyword>
<protein>
    <submittedName>
        <fullName evidence="1">Uncharacterized protein</fullName>
    </submittedName>
</protein>
<evidence type="ECO:0000313" key="2">
    <source>
        <dbReference type="Proteomes" id="UP001249851"/>
    </source>
</evidence>
<name>A0AAD9QWJ9_ACRCE</name>
<accession>A0AAD9QWJ9</accession>
<reference evidence="1" key="2">
    <citation type="journal article" date="2023" name="Science">
        <title>Genomic signatures of disease resistance in endangered staghorn corals.</title>
        <authorList>
            <person name="Vollmer S.V."/>
            <person name="Selwyn J.D."/>
            <person name="Despard B.A."/>
            <person name="Roesel C.L."/>
        </authorList>
    </citation>
    <scope>NUCLEOTIDE SEQUENCE</scope>
    <source>
        <strain evidence="1">K2</strain>
    </source>
</reference>
<evidence type="ECO:0000313" key="1">
    <source>
        <dbReference type="EMBL" id="KAK2568719.1"/>
    </source>
</evidence>
<gene>
    <name evidence="1" type="ORF">P5673_006713</name>
</gene>